<feature type="compositionally biased region" description="Polar residues" evidence="10">
    <location>
        <begin position="1124"/>
        <end position="1135"/>
    </location>
</feature>
<feature type="compositionally biased region" description="Polar residues" evidence="10">
    <location>
        <begin position="2095"/>
        <end position="2105"/>
    </location>
</feature>
<evidence type="ECO:0000256" key="4">
    <source>
        <dbReference type="ARBA" id="ARBA00022801"/>
    </source>
</evidence>
<feature type="region of interest" description="Disordered" evidence="10">
    <location>
        <begin position="2004"/>
        <end position="2129"/>
    </location>
</feature>
<evidence type="ECO:0000256" key="9">
    <source>
        <dbReference type="SAM" id="Coils"/>
    </source>
</evidence>
<sequence length="2291" mass="254085">MTNFISAGSRTAVAKWILNQPDLNAEITTFLKQQTTVDMDIDDPWDWAIDRLVQELCTENRTWQSSVNNASRPDPEALETKLRDNAVVGTTILLDVGDSEMKDDLGITKLGHRSWMRDAIRALQLRSPKYHSYRHTHTIGSDLFHTTSHRGVQPGGSHESVSVADLVVPTTNRGNADPPFPILSSITPDDSEGQPGTDGEHPTGSPNRKKPKLDNATAVIDNDLLGAAMTGDSPIEEPHGAQGALDAMADVPVSGCLSFVDVNGKKRKRLAPTLVTTVIDPTRNRDILTYAEEAIRFKLHNEPISLDPAVDFENPDLDADNVVDFDSRSGTSSFQPVAESTEPRLDAGQNSEFIAQRLSMTPPPFVEPGKPYIDLNGRKRMLPIVQSNVDILEPREQGNTVLEESPDVQGPVSSDATIGDGNIKFVVAEARNTASKIPPPSYLDRKRFLVDDVFYENTAIGADASLPEAELEFVVAPTKLPPGRRLYVHSVMKRFFRSEPIAFTRGGKEMFAVVPYSPELRPKFSTTSFTLYRPVEGHIDITRENIASWPEVGSKDDTHLVSDIEGRTVTFNPAGPDMLESMMNKNNEWNYEALEKYMGVEGGDEILPAYGESDSDNDYDEATLREIEADKGIKLDRKVGKSRKPPLSAQEVEFIIDEAVASHATRWRENKLPKIQHKAYKIWCKSRKQKSLKLDIKAIKNELESLETRLQKLRDAISKQPWTSRIQVLKQSTILEGTVFDREAAKWTMGVLGSKERPEKPAKQTPKVKLPKVAVEEEGESLEDEPESSSSGESLDDFIASEDSGCEENCELNLADAEISDNAMTMSDASLSESPVTPDKKIKIIYQGSSFRHPSEVFSKPASPNTGSDSALLSPKIEDSTPGKLSMPKTHNSGDIIELSSDDNQVIYDLVTPEKRRPKIILRHTPPKFAGSGAITITDDETASPSPPRVRDLKNDPVAISKLSFKDWEARKDRRGLLIAVFQKMTAELRRRTFNLLSRLNAAHLWVHMNNVMSACAMQDFHVPGMGVSLYDLVIVVVALYEIYVDCKYRRYTIPPNPLKIQALRGAQMHEHYGPFHQLCLEIVNVFKGRTSKPSTAPSSIIFKKSKIGKISDQERALEEDAGFQSSGKSQTPATEPSEDEEDGEPVSAIRNRRPQLAPSMSEDDLTPDDIPRKKRKKLLENTDAKDLREQNLARKAAQDERRMRLQLKLSQTGHGNDEDHGQIIINDAKSDDQGYILVTNNTAPRIKKHQIEGVRFMWNQLVGDGDAMQGCLLAHTMGLGKTMQVITLLVAIAEASLSDDPTVRSQIPPRLRQSRTLVLCPPTIIDNWLDELLTWAPHNLLGDILKVDSTVKIPSRLPYISHWYKEGGVLLMGYGMFRTFIQNNATKTREAKYDDEQHAQILKALLEGPNIIIADEAHKLKNPKSGVSTAAFQFKSMSRIALTGSPLSNNVTEYHTMIDWVAPNYLGPIAEFNQKYVQPIEEGLYQDSTGYQRRKSLKMLAVLKEDIAPKVHRADMSVLRHDLPPMKEFIIFVPLTNLQKMAYSLYVRLMTSGEGRTTKDGDLTQNTIWHWIAVLQLLCNHPACFHTKLNDRKSDAKEAAASQENAVSTSKDDGDPDDLSIWKTGASDILVNRELALFNKECDDIETPSLSNKVKILCQILDAAREAQDKVLVFSQSIPTLNFLEKLLRSQGRSLSRLDGKTDMGSRQTMTKNFNTNNTEIYLISTTAGGLGLNLPGANRVVIFDFKFNPIEEEQAIGRAYRIGQKKPTFVYRLICGGTFEEVIQNKTIYKTQLASQVVDKKSVIAYAKKKMSEFLFEPKLVEQHDISEFTGLDPQVLDRLLLSEKDSGILRKILQSDTFAQDDKNVLDAAEQKEVKEMLDDEKLKRTNPQAYAAKQAAHIAKTQELARAHARQTEAARMHVNARAQIQLQQSNATKANVQPQQKVIPLNSSEAGPASIIPPISTPTRAVETRILPPSSQTSASVPVTPSSTQTPAESTLFKSAEFDLPPTKNTSLGERQQNGPIRPPIVVKHTTSPLIRRGQSPILGAGTRAGSTSSESTPSQVIAKSPNHKKVNALRSDQSLERSRHDVRNVGSSKRSSSPATVFRNPHPVKLPRRQAPSDAAAFSDAAGNQEFLHRNSQLILPGVQIGGKAPQPSPLWQNHDKPPTSLSKFKSAKTTTSDTPMYAAMSKRPSVNSLKTSVIKKPPRSAAEKHARDARKASERRKAQHKSQPLAVQLPDWAKDELARSSTTSNRRRSVTSSSQRAVTPSSAKGNPQIEPPSSAPPRPL</sequence>
<feature type="compositionally biased region" description="Polar residues" evidence="10">
    <location>
        <begin position="2054"/>
        <end position="2067"/>
    </location>
</feature>
<feature type="region of interest" description="Disordered" evidence="10">
    <location>
        <begin position="1978"/>
        <end position="1997"/>
    </location>
</feature>
<keyword evidence="9" id="KW-0175">Coiled coil</keyword>
<feature type="compositionally biased region" description="Acidic residues" evidence="10">
    <location>
        <begin position="776"/>
        <end position="787"/>
    </location>
</feature>
<evidence type="ECO:0000313" key="14">
    <source>
        <dbReference type="Proteomes" id="UP000016922"/>
    </source>
</evidence>
<dbReference type="SUPFAM" id="SSF52540">
    <property type="entry name" value="P-loop containing nucleoside triphosphate hydrolases"/>
    <property type="match status" value="2"/>
</dbReference>
<feature type="compositionally biased region" description="Pro residues" evidence="10">
    <location>
        <begin position="2280"/>
        <end position="2291"/>
    </location>
</feature>
<dbReference type="PROSITE" id="PS51192">
    <property type="entry name" value="HELICASE_ATP_BIND_1"/>
    <property type="match status" value="1"/>
</dbReference>
<dbReference type="CDD" id="cd18007">
    <property type="entry name" value="DEXHc_ATRX-like"/>
    <property type="match status" value="1"/>
</dbReference>
<evidence type="ECO:0000313" key="13">
    <source>
        <dbReference type="EMBL" id="EPE31879.1"/>
    </source>
</evidence>
<dbReference type="Pfam" id="PF00271">
    <property type="entry name" value="Helicase_C"/>
    <property type="match status" value="1"/>
</dbReference>
<comment type="similarity">
    <text evidence="2">Belongs to the SNF2/RAD54 helicase family.</text>
</comment>
<feature type="domain" description="Helicase ATP-binding" evidence="11">
    <location>
        <begin position="1263"/>
        <end position="1465"/>
    </location>
</feature>
<feature type="region of interest" description="Disordered" evidence="10">
    <location>
        <begin position="854"/>
        <end position="889"/>
    </location>
</feature>
<dbReference type="GO" id="GO:0003677">
    <property type="term" value="F:DNA binding"/>
    <property type="evidence" value="ECO:0007669"/>
    <property type="project" value="UniProtKB-KW"/>
</dbReference>
<accession>S3D436</accession>
<dbReference type="OMA" id="IEGIQFM"/>
<feature type="compositionally biased region" description="Basic and acidic residues" evidence="10">
    <location>
        <begin position="2212"/>
        <end position="2227"/>
    </location>
</feature>
<feature type="compositionally biased region" description="Polar residues" evidence="10">
    <location>
        <begin position="862"/>
        <end position="871"/>
    </location>
</feature>
<feature type="domain" description="Helicase C-terminal" evidence="12">
    <location>
        <begin position="1657"/>
        <end position="1814"/>
    </location>
</feature>
<feature type="region of interest" description="Disordered" evidence="10">
    <location>
        <begin position="2149"/>
        <end position="2291"/>
    </location>
</feature>
<dbReference type="EMBL" id="KE145360">
    <property type="protein sequence ID" value="EPE31879.1"/>
    <property type="molecule type" value="Genomic_DNA"/>
</dbReference>
<evidence type="ECO:0000256" key="1">
    <source>
        <dbReference type="ARBA" id="ARBA00004123"/>
    </source>
</evidence>
<dbReference type="SMART" id="SM00487">
    <property type="entry name" value="DEXDc"/>
    <property type="match status" value="1"/>
</dbReference>
<comment type="subcellular location">
    <subcellularLocation>
        <location evidence="1">Nucleus</location>
    </subcellularLocation>
</comment>
<dbReference type="PANTHER" id="PTHR45797">
    <property type="entry name" value="RAD54-LIKE"/>
    <property type="match status" value="1"/>
</dbReference>
<dbReference type="GeneID" id="19471002"/>
<feature type="compositionally biased region" description="Polar residues" evidence="10">
    <location>
        <begin position="2012"/>
        <end position="2024"/>
    </location>
</feature>
<feature type="compositionally biased region" description="Basic and acidic residues" evidence="10">
    <location>
        <begin position="1179"/>
        <end position="1201"/>
    </location>
</feature>
<dbReference type="PANTHER" id="PTHR45797:SF1">
    <property type="entry name" value="HELICASE ARIP4"/>
    <property type="match status" value="1"/>
</dbReference>
<dbReference type="Proteomes" id="UP000016922">
    <property type="component" value="Unassembled WGS sequence"/>
</dbReference>
<evidence type="ECO:0000256" key="10">
    <source>
        <dbReference type="SAM" id="MobiDB-lite"/>
    </source>
</evidence>
<organism evidence="13 14">
    <name type="scientific">Glarea lozoyensis (strain ATCC 20868 / MF5171)</name>
    <dbReference type="NCBI Taxonomy" id="1116229"/>
    <lineage>
        <taxon>Eukaryota</taxon>
        <taxon>Fungi</taxon>
        <taxon>Dikarya</taxon>
        <taxon>Ascomycota</taxon>
        <taxon>Pezizomycotina</taxon>
        <taxon>Leotiomycetes</taxon>
        <taxon>Helotiales</taxon>
        <taxon>Helotiaceae</taxon>
        <taxon>Glarea</taxon>
    </lineage>
</organism>
<reference evidence="13 14" key="1">
    <citation type="journal article" date="2013" name="BMC Genomics">
        <title>Genomics-driven discovery of the pneumocandin biosynthetic gene cluster in the fungus Glarea lozoyensis.</title>
        <authorList>
            <person name="Chen L."/>
            <person name="Yue Q."/>
            <person name="Zhang X."/>
            <person name="Xiang M."/>
            <person name="Wang C."/>
            <person name="Li S."/>
            <person name="Che Y."/>
            <person name="Ortiz-Lopez F.J."/>
            <person name="Bills G.F."/>
            <person name="Liu X."/>
            <person name="An Z."/>
        </authorList>
    </citation>
    <scope>NUCLEOTIDE SEQUENCE [LARGE SCALE GENOMIC DNA]</scope>
    <source>
        <strain evidence="14">ATCC 20868 / MF5171</strain>
    </source>
</reference>
<dbReference type="InterPro" id="IPR044574">
    <property type="entry name" value="ARIP4-like"/>
</dbReference>
<gene>
    <name evidence="13" type="ORF">GLAREA_11961</name>
</gene>
<dbReference type="GO" id="GO:0016887">
    <property type="term" value="F:ATP hydrolysis activity"/>
    <property type="evidence" value="ECO:0007669"/>
    <property type="project" value="InterPro"/>
</dbReference>
<feature type="region of interest" description="Disordered" evidence="10">
    <location>
        <begin position="1597"/>
        <end position="1616"/>
    </location>
</feature>
<dbReference type="PROSITE" id="PS51194">
    <property type="entry name" value="HELICASE_CTER"/>
    <property type="match status" value="1"/>
</dbReference>
<dbReference type="InterPro" id="IPR038718">
    <property type="entry name" value="SNF2-like_sf"/>
</dbReference>
<dbReference type="OrthoDB" id="2020972at2759"/>
<dbReference type="KEGG" id="glz:GLAREA_11961"/>
<evidence type="ECO:0000256" key="8">
    <source>
        <dbReference type="ARBA" id="ARBA00023242"/>
    </source>
</evidence>
<dbReference type="Gene3D" id="3.40.50.10810">
    <property type="entry name" value="Tandem AAA-ATPase domain"/>
    <property type="match status" value="1"/>
</dbReference>
<feature type="region of interest" description="Disordered" evidence="10">
    <location>
        <begin position="169"/>
        <end position="214"/>
    </location>
</feature>
<keyword evidence="5" id="KW-0347">Helicase</keyword>
<dbReference type="InterPro" id="IPR027417">
    <property type="entry name" value="P-loop_NTPase"/>
</dbReference>
<keyword evidence="14" id="KW-1185">Reference proteome</keyword>
<proteinExistence type="inferred from homology"/>
<dbReference type="STRING" id="1116229.S3D436"/>
<protein>
    <submittedName>
        <fullName evidence="13">p-loop containing nucleoside triphosphate hydrolase</fullName>
    </submittedName>
</protein>
<feature type="compositionally biased region" description="Low complexity" evidence="10">
    <location>
        <begin position="2250"/>
        <end position="2267"/>
    </location>
</feature>
<dbReference type="CDD" id="cd18793">
    <property type="entry name" value="SF2_C_SNF"/>
    <property type="match status" value="1"/>
</dbReference>
<evidence type="ECO:0000256" key="7">
    <source>
        <dbReference type="ARBA" id="ARBA00023125"/>
    </source>
</evidence>
<keyword evidence="7" id="KW-0238">DNA-binding</keyword>
<dbReference type="Pfam" id="PF00176">
    <property type="entry name" value="SNF2-rel_dom"/>
    <property type="match status" value="1"/>
</dbReference>
<feature type="region of interest" description="Disordered" evidence="10">
    <location>
        <begin position="932"/>
        <end position="953"/>
    </location>
</feature>
<evidence type="ECO:0000256" key="6">
    <source>
        <dbReference type="ARBA" id="ARBA00022840"/>
    </source>
</evidence>
<dbReference type="InterPro" id="IPR014001">
    <property type="entry name" value="Helicase_ATP-bd"/>
</dbReference>
<feature type="compositionally biased region" description="Basic and acidic residues" evidence="10">
    <location>
        <begin position="2083"/>
        <end position="2093"/>
    </location>
</feature>
<evidence type="ECO:0000256" key="2">
    <source>
        <dbReference type="ARBA" id="ARBA00007025"/>
    </source>
</evidence>
<dbReference type="HOGENOM" id="CLU_001161_1_0_1"/>
<feature type="region of interest" description="Disordered" evidence="10">
    <location>
        <begin position="1119"/>
        <end position="1201"/>
    </location>
</feature>
<dbReference type="InterPro" id="IPR001650">
    <property type="entry name" value="Helicase_C-like"/>
</dbReference>
<keyword evidence="4 13" id="KW-0378">Hydrolase</keyword>
<feature type="region of interest" description="Disordered" evidence="10">
    <location>
        <begin position="753"/>
        <end position="798"/>
    </location>
</feature>
<evidence type="ECO:0000256" key="3">
    <source>
        <dbReference type="ARBA" id="ARBA00022741"/>
    </source>
</evidence>
<feature type="coiled-coil region" evidence="9">
    <location>
        <begin position="689"/>
        <end position="716"/>
    </location>
</feature>
<name>S3D436_GLAL2</name>
<keyword evidence="8" id="KW-0539">Nucleus</keyword>
<dbReference type="RefSeq" id="XP_008080934.1">
    <property type="nucleotide sequence ID" value="XM_008082743.1"/>
</dbReference>
<dbReference type="InterPro" id="IPR049730">
    <property type="entry name" value="SNF2/RAD54-like_C"/>
</dbReference>
<evidence type="ECO:0000256" key="5">
    <source>
        <dbReference type="ARBA" id="ARBA00022806"/>
    </source>
</evidence>
<dbReference type="InterPro" id="IPR056026">
    <property type="entry name" value="DUF7607"/>
</dbReference>
<keyword evidence="3" id="KW-0547">Nucleotide-binding</keyword>
<dbReference type="Gene3D" id="3.40.50.300">
    <property type="entry name" value="P-loop containing nucleotide triphosphate hydrolases"/>
    <property type="match status" value="1"/>
</dbReference>
<evidence type="ECO:0000259" key="11">
    <source>
        <dbReference type="PROSITE" id="PS51192"/>
    </source>
</evidence>
<feature type="compositionally biased region" description="Polar residues" evidence="10">
    <location>
        <begin position="2170"/>
        <end position="2185"/>
    </location>
</feature>
<dbReference type="GO" id="GO:0004386">
    <property type="term" value="F:helicase activity"/>
    <property type="evidence" value="ECO:0007669"/>
    <property type="project" value="UniProtKB-KW"/>
</dbReference>
<dbReference type="Pfam" id="PF24580">
    <property type="entry name" value="DUF7607"/>
    <property type="match status" value="1"/>
</dbReference>
<evidence type="ECO:0000259" key="12">
    <source>
        <dbReference type="PROSITE" id="PS51194"/>
    </source>
</evidence>
<dbReference type="GO" id="GO:0005524">
    <property type="term" value="F:ATP binding"/>
    <property type="evidence" value="ECO:0007669"/>
    <property type="project" value="UniProtKB-KW"/>
</dbReference>
<dbReference type="InterPro" id="IPR000330">
    <property type="entry name" value="SNF2_N"/>
</dbReference>
<dbReference type="GO" id="GO:0005634">
    <property type="term" value="C:nucleus"/>
    <property type="evidence" value="ECO:0007669"/>
    <property type="project" value="UniProtKB-SubCell"/>
</dbReference>
<dbReference type="eggNOG" id="KOG1015">
    <property type="taxonomic scope" value="Eukaryota"/>
</dbReference>
<keyword evidence="6" id="KW-0067">ATP-binding</keyword>
<dbReference type="SMART" id="SM00490">
    <property type="entry name" value="HELICc"/>
    <property type="match status" value="1"/>
</dbReference>